<dbReference type="Gene3D" id="3.40.50.1820">
    <property type="entry name" value="alpha/beta hydrolase"/>
    <property type="match status" value="1"/>
</dbReference>
<evidence type="ECO:0000313" key="3">
    <source>
        <dbReference type="EMBL" id="KIL66580.1"/>
    </source>
</evidence>
<dbReference type="EMBL" id="KN818235">
    <property type="protein sequence ID" value="KIL66580.1"/>
    <property type="molecule type" value="Genomic_DNA"/>
</dbReference>
<dbReference type="PANTHER" id="PTHR48081:SF8">
    <property type="entry name" value="ALPHA_BETA HYDROLASE FOLD-3 DOMAIN-CONTAINING PROTEIN-RELATED"/>
    <property type="match status" value="1"/>
</dbReference>
<feature type="domain" description="Alpha/beta hydrolase fold-3" evidence="2">
    <location>
        <begin position="96"/>
        <end position="308"/>
    </location>
</feature>
<dbReference type="InterPro" id="IPR013094">
    <property type="entry name" value="AB_hydrolase_3"/>
</dbReference>
<dbReference type="AlphaFoldDB" id="A0A0C2ST99"/>
<name>A0A0C2ST99_AMAMK</name>
<dbReference type="SUPFAM" id="SSF53474">
    <property type="entry name" value="alpha/beta-Hydrolases"/>
    <property type="match status" value="1"/>
</dbReference>
<dbReference type="OrthoDB" id="408631at2759"/>
<dbReference type="GO" id="GO:0016787">
    <property type="term" value="F:hydrolase activity"/>
    <property type="evidence" value="ECO:0007669"/>
    <property type="project" value="UniProtKB-KW"/>
</dbReference>
<dbReference type="InterPro" id="IPR050300">
    <property type="entry name" value="GDXG_lipolytic_enzyme"/>
</dbReference>
<dbReference type="Pfam" id="PF07859">
    <property type="entry name" value="Abhydrolase_3"/>
    <property type="match status" value="1"/>
</dbReference>
<dbReference type="Proteomes" id="UP000054549">
    <property type="component" value="Unassembled WGS sequence"/>
</dbReference>
<gene>
    <name evidence="3" type="ORF">M378DRAFT_160574</name>
</gene>
<sequence>MSEPQSKTKLPPFQPLHPSMIPKLDPKYIEFHNEHIQHIPPIYTVPWDPAFRESKLPGTTKPLEVGKVQDYDLTNTKCRTYTPPGEKPQLGWPLFITFHGGGWVFGGIDSDASFASRMCINANCVVMSVNYRHAPEHPYPAAVDDAIDSLQWVVKHGKDKLNVDMTRIAVGGISAGGNLATVLALKAPTITPPLPHPLVLQLLVVPGTDHTADASQWNTYGEHAPFLNHEALLWFRNAYLPDKANHSDWLASPILAPEDLLSGAPKTWVAVAEVDPLRDEAERYAAKLESAGVSVKVVCYEKVPHIFIGLDDVLSAGKRFVQEAGEALKEAFWGS</sequence>
<organism evidence="3 4">
    <name type="scientific">Amanita muscaria (strain Koide BX008)</name>
    <dbReference type="NCBI Taxonomy" id="946122"/>
    <lineage>
        <taxon>Eukaryota</taxon>
        <taxon>Fungi</taxon>
        <taxon>Dikarya</taxon>
        <taxon>Basidiomycota</taxon>
        <taxon>Agaricomycotina</taxon>
        <taxon>Agaricomycetes</taxon>
        <taxon>Agaricomycetidae</taxon>
        <taxon>Agaricales</taxon>
        <taxon>Pluteineae</taxon>
        <taxon>Amanitaceae</taxon>
        <taxon>Amanita</taxon>
    </lineage>
</organism>
<evidence type="ECO:0000259" key="2">
    <source>
        <dbReference type="Pfam" id="PF07859"/>
    </source>
</evidence>
<evidence type="ECO:0000256" key="1">
    <source>
        <dbReference type="ARBA" id="ARBA00022801"/>
    </source>
</evidence>
<keyword evidence="4" id="KW-1185">Reference proteome</keyword>
<reference evidence="3 4" key="1">
    <citation type="submission" date="2014-04" db="EMBL/GenBank/DDBJ databases">
        <title>Evolutionary Origins and Diversification of the Mycorrhizal Mutualists.</title>
        <authorList>
            <consortium name="DOE Joint Genome Institute"/>
            <consortium name="Mycorrhizal Genomics Consortium"/>
            <person name="Kohler A."/>
            <person name="Kuo A."/>
            <person name="Nagy L.G."/>
            <person name="Floudas D."/>
            <person name="Copeland A."/>
            <person name="Barry K.W."/>
            <person name="Cichocki N."/>
            <person name="Veneault-Fourrey C."/>
            <person name="LaButti K."/>
            <person name="Lindquist E.A."/>
            <person name="Lipzen A."/>
            <person name="Lundell T."/>
            <person name="Morin E."/>
            <person name="Murat C."/>
            <person name="Riley R."/>
            <person name="Ohm R."/>
            <person name="Sun H."/>
            <person name="Tunlid A."/>
            <person name="Henrissat B."/>
            <person name="Grigoriev I.V."/>
            <person name="Hibbett D.S."/>
            <person name="Martin F."/>
        </authorList>
    </citation>
    <scope>NUCLEOTIDE SEQUENCE [LARGE SCALE GENOMIC DNA]</scope>
    <source>
        <strain evidence="3 4">Koide BX008</strain>
    </source>
</reference>
<evidence type="ECO:0000313" key="4">
    <source>
        <dbReference type="Proteomes" id="UP000054549"/>
    </source>
</evidence>
<dbReference type="InterPro" id="IPR029058">
    <property type="entry name" value="AB_hydrolase_fold"/>
</dbReference>
<accession>A0A0C2ST99</accession>
<dbReference type="PANTHER" id="PTHR48081">
    <property type="entry name" value="AB HYDROLASE SUPERFAMILY PROTEIN C4A8.06C"/>
    <property type="match status" value="1"/>
</dbReference>
<proteinExistence type="predicted"/>
<dbReference type="FunCoup" id="A0A0C2ST99">
    <property type="interactions" value="88"/>
</dbReference>
<dbReference type="HOGENOM" id="CLU_012494_6_2_1"/>
<dbReference type="STRING" id="946122.A0A0C2ST99"/>
<keyword evidence="1" id="KW-0378">Hydrolase</keyword>
<protein>
    <recommendedName>
        <fullName evidence="2">Alpha/beta hydrolase fold-3 domain-containing protein</fullName>
    </recommendedName>
</protein>
<dbReference type="InParanoid" id="A0A0C2ST99"/>